<evidence type="ECO:0000313" key="3">
    <source>
        <dbReference type="Proteomes" id="UP001359559"/>
    </source>
</evidence>
<evidence type="ECO:0000313" key="2">
    <source>
        <dbReference type="EMBL" id="KAK7279483.1"/>
    </source>
</evidence>
<sequence length="78" mass="8539">MGELILIGKKSEGTLAQTNMLKRGDEHGPSSKARVMQSLLSLNGTVTTRDGRSQTNSRNARSVKPSQHTFSQRPTLFP</sequence>
<name>A0AAN9FWJ1_CLITE</name>
<reference evidence="2 3" key="1">
    <citation type="submission" date="2024-01" db="EMBL/GenBank/DDBJ databases">
        <title>The genomes of 5 underutilized Papilionoideae crops provide insights into root nodulation and disease resistance.</title>
        <authorList>
            <person name="Yuan L."/>
        </authorList>
    </citation>
    <scope>NUCLEOTIDE SEQUENCE [LARGE SCALE GENOMIC DNA]</scope>
    <source>
        <strain evidence="2">LY-2023</strain>
        <tissue evidence="2">Leaf</tissue>
    </source>
</reference>
<proteinExistence type="predicted"/>
<dbReference type="EMBL" id="JAYKXN010000006">
    <property type="protein sequence ID" value="KAK7279483.1"/>
    <property type="molecule type" value="Genomic_DNA"/>
</dbReference>
<evidence type="ECO:0000256" key="1">
    <source>
        <dbReference type="SAM" id="MobiDB-lite"/>
    </source>
</evidence>
<dbReference type="Proteomes" id="UP001359559">
    <property type="component" value="Unassembled WGS sequence"/>
</dbReference>
<dbReference type="AlphaFoldDB" id="A0AAN9FWJ1"/>
<gene>
    <name evidence="2" type="ORF">RJT34_24536</name>
</gene>
<organism evidence="2 3">
    <name type="scientific">Clitoria ternatea</name>
    <name type="common">Butterfly pea</name>
    <dbReference type="NCBI Taxonomy" id="43366"/>
    <lineage>
        <taxon>Eukaryota</taxon>
        <taxon>Viridiplantae</taxon>
        <taxon>Streptophyta</taxon>
        <taxon>Embryophyta</taxon>
        <taxon>Tracheophyta</taxon>
        <taxon>Spermatophyta</taxon>
        <taxon>Magnoliopsida</taxon>
        <taxon>eudicotyledons</taxon>
        <taxon>Gunneridae</taxon>
        <taxon>Pentapetalae</taxon>
        <taxon>rosids</taxon>
        <taxon>fabids</taxon>
        <taxon>Fabales</taxon>
        <taxon>Fabaceae</taxon>
        <taxon>Papilionoideae</taxon>
        <taxon>50 kb inversion clade</taxon>
        <taxon>NPAAA clade</taxon>
        <taxon>indigoferoid/millettioid clade</taxon>
        <taxon>Phaseoleae</taxon>
        <taxon>Clitoria</taxon>
    </lineage>
</organism>
<protein>
    <submittedName>
        <fullName evidence="2">Uncharacterized protein</fullName>
    </submittedName>
</protein>
<accession>A0AAN9FWJ1</accession>
<comment type="caution">
    <text evidence="2">The sequence shown here is derived from an EMBL/GenBank/DDBJ whole genome shotgun (WGS) entry which is preliminary data.</text>
</comment>
<keyword evidence="3" id="KW-1185">Reference proteome</keyword>
<feature type="region of interest" description="Disordered" evidence="1">
    <location>
        <begin position="43"/>
        <end position="78"/>
    </location>
</feature>